<feature type="coiled-coil region" evidence="1">
    <location>
        <begin position="290"/>
        <end position="317"/>
    </location>
</feature>
<name>A0ABR0K3R5_9EURO</name>
<gene>
    <name evidence="4" type="ORF">LTR24_007220</name>
</gene>
<feature type="compositionally biased region" description="Low complexity" evidence="2">
    <location>
        <begin position="732"/>
        <end position="743"/>
    </location>
</feature>
<dbReference type="InterPro" id="IPR010816">
    <property type="entry name" value="Het-C"/>
</dbReference>
<reference evidence="4 5" key="1">
    <citation type="submission" date="2023-08" db="EMBL/GenBank/DDBJ databases">
        <title>Black Yeasts Isolated from many extreme environments.</title>
        <authorList>
            <person name="Coleine C."/>
            <person name="Stajich J.E."/>
            <person name="Selbmann L."/>
        </authorList>
    </citation>
    <scope>NUCLEOTIDE SEQUENCE [LARGE SCALE GENOMIC DNA]</scope>
    <source>
        <strain evidence="4 5">CCFEE 5885</strain>
    </source>
</reference>
<feature type="region of interest" description="Disordered" evidence="2">
    <location>
        <begin position="653"/>
        <end position="987"/>
    </location>
</feature>
<evidence type="ECO:0000256" key="2">
    <source>
        <dbReference type="SAM" id="MobiDB-lite"/>
    </source>
</evidence>
<organism evidence="4 5">
    <name type="scientific">Lithohypha guttulata</name>
    <dbReference type="NCBI Taxonomy" id="1690604"/>
    <lineage>
        <taxon>Eukaryota</taxon>
        <taxon>Fungi</taxon>
        <taxon>Dikarya</taxon>
        <taxon>Ascomycota</taxon>
        <taxon>Pezizomycotina</taxon>
        <taxon>Eurotiomycetes</taxon>
        <taxon>Chaetothyriomycetidae</taxon>
        <taxon>Chaetothyriales</taxon>
        <taxon>Trichomeriaceae</taxon>
        <taxon>Lithohypha</taxon>
    </lineage>
</organism>
<feature type="chain" id="PRO_5045514947" description="Het-C-domain-containing protein" evidence="3">
    <location>
        <begin position="26"/>
        <end position="987"/>
    </location>
</feature>
<comment type="caution">
    <text evidence="4">The sequence shown here is derived from an EMBL/GenBank/DDBJ whole genome shotgun (WGS) entry which is preliminary data.</text>
</comment>
<dbReference type="Proteomes" id="UP001345013">
    <property type="component" value="Unassembled WGS sequence"/>
</dbReference>
<evidence type="ECO:0000256" key="3">
    <source>
        <dbReference type="SAM" id="SignalP"/>
    </source>
</evidence>
<dbReference type="InterPro" id="IPR052577">
    <property type="entry name" value="VWA7"/>
</dbReference>
<feature type="compositionally biased region" description="Low complexity" evidence="2">
    <location>
        <begin position="851"/>
        <end position="860"/>
    </location>
</feature>
<keyword evidence="1" id="KW-0175">Coiled coil</keyword>
<evidence type="ECO:0000313" key="5">
    <source>
        <dbReference type="Proteomes" id="UP001345013"/>
    </source>
</evidence>
<dbReference type="EMBL" id="JAVRRG010000105">
    <property type="protein sequence ID" value="KAK5085084.1"/>
    <property type="molecule type" value="Genomic_DNA"/>
</dbReference>
<feature type="compositionally biased region" description="Polar residues" evidence="2">
    <location>
        <begin position="706"/>
        <end position="715"/>
    </location>
</feature>
<feature type="compositionally biased region" description="Basic and acidic residues" evidence="2">
    <location>
        <begin position="695"/>
        <end position="704"/>
    </location>
</feature>
<dbReference type="PANTHER" id="PTHR14905">
    <property type="entry name" value="NG37"/>
    <property type="match status" value="1"/>
</dbReference>
<dbReference type="PANTHER" id="PTHR14905:SF11">
    <property type="entry name" value="TINC (EUROFUNG)"/>
    <property type="match status" value="1"/>
</dbReference>
<feature type="compositionally biased region" description="Basic and acidic residues" evidence="2">
    <location>
        <begin position="776"/>
        <end position="801"/>
    </location>
</feature>
<proteinExistence type="predicted"/>
<feature type="compositionally biased region" description="Gly residues" evidence="2">
    <location>
        <begin position="973"/>
        <end position="987"/>
    </location>
</feature>
<feature type="signal peptide" evidence="3">
    <location>
        <begin position="1"/>
        <end position="25"/>
    </location>
</feature>
<feature type="compositionally biased region" description="Basic and acidic residues" evidence="2">
    <location>
        <begin position="953"/>
        <end position="968"/>
    </location>
</feature>
<feature type="region of interest" description="Disordered" evidence="2">
    <location>
        <begin position="549"/>
        <end position="591"/>
    </location>
</feature>
<feature type="compositionally biased region" description="Basic and acidic residues" evidence="2">
    <location>
        <begin position="893"/>
        <end position="902"/>
    </location>
</feature>
<feature type="compositionally biased region" description="Basic and acidic residues" evidence="2">
    <location>
        <begin position="549"/>
        <end position="578"/>
    </location>
</feature>
<keyword evidence="5" id="KW-1185">Reference proteome</keyword>
<accession>A0ABR0K3R5</accession>
<keyword evidence="3" id="KW-0732">Signal</keyword>
<evidence type="ECO:0000256" key="1">
    <source>
        <dbReference type="SAM" id="Coils"/>
    </source>
</evidence>
<feature type="compositionally biased region" description="Gly residues" evidence="2">
    <location>
        <begin position="917"/>
        <end position="938"/>
    </location>
</feature>
<protein>
    <recommendedName>
        <fullName evidence="6">Het-C-domain-containing protein</fullName>
    </recommendedName>
</protein>
<sequence>MALSATQFTLLCVIGILLLARPTHAFGAGNIGSTSKIEGENWRHGDLEDTLLTLMASRAMGGKKFSKLDVKRVYFGNWLRDYSQAVDVGTVKYVSAEAIRVVLWILGFMSFGYGTKEFEVTTERLGCYRPEEHIDNPKDYADNEDARRYDRRLRGPINERRELAIDPELGLKAYIASENLGIDTSAGLVRKLFGRSIELGRRYARNKNKADLYEALRLLGTACHCLEDFSAHSNYTELALIELGERHVFPHVGRNCQVRLRGARSPLYPIVTGTFGGVDFLHSVTGEFDDKVTQSEIQELEGTLQQAQNQGENASVLQDLLNKVPDGVFGGKDEAGKADELKQNAATHQMANTQVSPREPEEWLQYVNEVQKQIYPIIEWHDEVMQGITETVEKIPILPDLIEQIQEQVNVFVFSLLAPFVLPIISQIKSELNTGSSEIIQSSVEKQHIVFRDDDCSDPTHSMLSKDHFSNVLNEPAGKIAGQVLKWVVPQLIAAWDDDDIDVDRTLNRVIRGVFHHPALRDYGDDGAADGRQLMFSVVESWWAERSEREKDSLRDQLSRDGVEEGRNHKPGVKDHGHGSAKKLGMPNSYTASYPGAPGGFGAPSGMSPAIANQATEQISQTVGQAVGGGALGSLVGGLAGAVGGGILSGGLGGDDNDTQTHNRTSYGDDGSRTQTTTQYGGRPGSGNYGLAEQSRTDDRHGGRSEQYSNYNQSFMGGGEYPSETRRYESNTTSSYQTSSYQSPGFGSGTRNAEDDRTGGYGAQHSYGRGTDDDERPTYGRRHDDDERPSYGRRHDDEDTQRIAYGRRNDADEDERTSYGRRQANDDDGNDRQGGYGQSQREEPGYGSSTYSGRQQQSYGASGGYGRNTHDDEYSSGGGYDRQDTSSYGRSEGYGRRNRDEYGGESGLGRQEQESYGSGGYGRQGGDEYGSSGFGGSRSQGNNDDVMPGGFSEVHDDNLRSGRRRGSDDQDQYGGGYNERQSGGYGY</sequence>
<dbReference type="Pfam" id="PF07217">
    <property type="entry name" value="Het-C"/>
    <property type="match status" value="1"/>
</dbReference>
<evidence type="ECO:0008006" key="6">
    <source>
        <dbReference type="Google" id="ProtNLM"/>
    </source>
</evidence>
<evidence type="ECO:0000313" key="4">
    <source>
        <dbReference type="EMBL" id="KAK5085084.1"/>
    </source>
</evidence>